<proteinExistence type="predicted"/>
<name>A0ABY1R313_9FLAO</name>
<dbReference type="Proteomes" id="UP001158050">
    <property type="component" value="Unassembled WGS sequence"/>
</dbReference>
<evidence type="ECO:0000313" key="2">
    <source>
        <dbReference type="Proteomes" id="UP001158050"/>
    </source>
</evidence>
<keyword evidence="2" id="KW-1185">Reference proteome</keyword>
<protein>
    <submittedName>
        <fullName evidence="1">Uncharacterized protein</fullName>
    </submittedName>
</protein>
<reference evidence="1 2" key="1">
    <citation type="submission" date="2017-05" db="EMBL/GenBank/DDBJ databases">
        <authorList>
            <person name="Varghese N."/>
            <person name="Submissions S."/>
        </authorList>
    </citation>
    <scope>NUCLEOTIDE SEQUENCE [LARGE SCALE GENOMIC DNA]</scope>
    <source>
        <strain evidence="1 2">DSM 18015</strain>
    </source>
</reference>
<organism evidence="1 2">
    <name type="scientific">Epilithonimonas pallida</name>
    <dbReference type="NCBI Taxonomy" id="373671"/>
    <lineage>
        <taxon>Bacteria</taxon>
        <taxon>Pseudomonadati</taxon>
        <taxon>Bacteroidota</taxon>
        <taxon>Flavobacteriia</taxon>
        <taxon>Flavobacteriales</taxon>
        <taxon>Weeksellaceae</taxon>
        <taxon>Chryseobacterium group</taxon>
        <taxon>Epilithonimonas</taxon>
    </lineage>
</organism>
<dbReference type="EMBL" id="FXUO01000005">
    <property type="protein sequence ID" value="SMP93861.1"/>
    <property type="molecule type" value="Genomic_DNA"/>
</dbReference>
<comment type="caution">
    <text evidence="1">The sequence shown here is derived from an EMBL/GenBank/DDBJ whole genome shotgun (WGS) entry which is preliminary data.</text>
</comment>
<accession>A0ABY1R313</accession>
<evidence type="ECO:0000313" key="1">
    <source>
        <dbReference type="EMBL" id="SMP93861.1"/>
    </source>
</evidence>
<sequence length="143" mass="16191">MSYYPKLLYDLLEPYAVKVARTVLRGEGISNNPDLPDNGKNTGQVLLSTIGHIKQPDSEKYETVANLPFVTEEFGDLLRQSETEDDTPSCSLAEALEKQDLYINSTLAQMGCSLLWNLFRNGLTEYRGFFLNLKNFHSQPIRV</sequence>
<gene>
    <name evidence="1" type="ORF">SAMN05421679_105138</name>
</gene>